<dbReference type="PANTHER" id="PTHR43046:SF16">
    <property type="entry name" value="ADP-RIBOSE PYROPHOSPHATASE YJHB-RELATED"/>
    <property type="match status" value="1"/>
</dbReference>
<dbReference type="InterPro" id="IPR020084">
    <property type="entry name" value="NUDIX_hydrolase_CS"/>
</dbReference>
<dbReference type="InterPro" id="IPR020476">
    <property type="entry name" value="Nudix_hydrolase"/>
</dbReference>
<proteinExistence type="inferred from homology"/>
<reference evidence="5 6" key="1">
    <citation type="journal article" date="2012" name="PLoS ONE">
        <title>Genome sequence and transcriptome analysis of the radioresistant bacterium Deinococcus gobiensis: insights into the extreme environmental adaptations.</title>
        <authorList>
            <person name="Yuan M."/>
            <person name="Chen M."/>
            <person name="Zhang W."/>
            <person name="Lu W."/>
            <person name="Wang J."/>
            <person name="Yang M."/>
            <person name="Zhao P."/>
            <person name="Tang R."/>
            <person name="Li X."/>
            <person name="Hao Y."/>
            <person name="Zhou Z."/>
            <person name="Zhan Y."/>
            <person name="Yu H."/>
            <person name="Teng C."/>
            <person name="Yan Y."/>
            <person name="Ping S."/>
            <person name="Wang Y."/>
            <person name="Lin M."/>
        </authorList>
    </citation>
    <scope>NUCLEOTIDE SEQUENCE [LARGE SCALE GENOMIC DNA]</scope>
    <source>
        <strain evidence="5 6">I-0</strain>
    </source>
</reference>
<dbReference type="OrthoDB" id="9810648at2"/>
<dbReference type="PANTHER" id="PTHR43046">
    <property type="entry name" value="GDP-MANNOSE MANNOSYL HYDROLASE"/>
    <property type="match status" value="1"/>
</dbReference>
<protein>
    <submittedName>
        <fullName evidence="5">NUDIX hydrolase</fullName>
    </submittedName>
</protein>
<evidence type="ECO:0000256" key="1">
    <source>
        <dbReference type="ARBA" id="ARBA00001946"/>
    </source>
</evidence>
<dbReference type="InterPro" id="IPR015797">
    <property type="entry name" value="NUDIX_hydrolase-like_dom_sf"/>
</dbReference>
<evidence type="ECO:0000256" key="3">
    <source>
        <dbReference type="RuleBase" id="RU003476"/>
    </source>
</evidence>
<dbReference type="PROSITE" id="PS51462">
    <property type="entry name" value="NUDIX"/>
    <property type="match status" value="1"/>
</dbReference>
<accession>H8GVH3</accession>
<dbReference type="PROSITE" id="PS00893">
    <property type="entry name" value="NUDIX_BOX"/>
    <property type="match status" value="1"/>
</dbReference>
<dbReference type="RefSeq" id="WP_014683833.1">
    <property type="nucleotide sequence ID" value="NC_017790.1"/>
</dbReference>
<dbReference type="HOGENOM" id="CLU_037162_9_3_0"/>
<evidence type="ECO:0000313" key="6">
    <source>
        <dbReference type="Proteomes" id="UP000007575"/>
    </source>
</evidence>
<dbReference type="GO" id="GO:0016787">
    <property type="term" value="F:hydrolase activity"/>
    <property type="evidence" value="ECO:0007669"/>
    <property type="project" value="UniProtKB-KW"/>
</dbReference>
<gene>
    <name evidence="5" type="ordered locus">DGo_CA0423</name>
</gene>
<dbReference type="STRING" id="745776.DGo_CA0423"/>
<evidence type="ECO:0000313" key="5">
    <source>
        <dbReference type="EMBL" id="AFD24350.1"/>
    </source>
</evidence>
<keyword evidence="2 3" id="KW-0378">Hydrolase</keyword>
<dbReference type="Pfam" id="PF00293">
    <property type="entry name" value="NUDIX"/>
    <property type="match status" value="1"/>
</dbReference>
<dbReference type="KEGG" id="dgo:DGo_CA0423"/>
<sequence>MTFHLIAWAVVQDPQGRVLLGRRAGTGYGAGLWGLPGGHVEPGETLAQAAAREAAEEVGVRLDPAGLRALGVSRYDTGGLQGCDFFYLARRWEGAPTPRAQTSEVGWFGLDDLPPDILPWLPAALATHLTRGDWLVETVGEA</sequence>
<evidence type="ECO:0000256" key="2">
    <source>
        <dbReference type="ARBA" id="ARBA00022801"/>
    </source>
</evidence>
<dbReference type="Gene3D" id="3.90.79.10">
    <property type="entry name" value="Nucleoside Triphosphate Pyrophosphohydrolase"/>
    <property type="match status" value="1"/>
</dbReference>
<evidence type="ECO:0000259" key="4">
    <source>
        <dbReference type="PROSITE" id="PS51462"/>
    </source>
</evidence>
<feature type="domain" description="Nudix hydrolase" evidence="4">
    <location>
        <begin position="2"/>
        <end position="129"/>
    </location>
</feature>
<dbReference type="AlphaFoldDB" id="H8GVH3"/>
<comment type="similarity">
    <text evidence="3">Belongs to the Nudix hydrolase family.</text>
</comment>
<dbReference type="EMBL" id="CP002191">
    <property type="protein sequence ID" value="AFD24350.1"/>
    <property type="molecule type" value="Genomic_DNA"/>
</dbReference>
<organism evidence="5 6">
    <name type="scientific">Deinococcus gobiensis (strain DSM 21396 / JCM 16679 / CGMCC 1.7299 / I-0)</name>
    <dbReference type="NCBI Taxonomy" id="745776"/>
    <lineage>
        <taxon>Bacteria</taxon>
        <taxon>Thermotogati</taxon>
        <taxon>Deinococcota</taxon>
        <taxon>Deinococci</taxon>
        <taxon>Deinococcales</taxon>
        <taxon>Deinococcaceae</taxon>
        <taxon>Deinococcus</taxon>
    </lineage>
</organism>
<dbReference type="InterPro" id="IPR000086">
    <property type="entry name" value="NUDIX_hydrolase_dom"/>
</dbReference>
<comment type="cofactor">
    <cofactor evidence="1">
        <name>Mg(2+)</name>
        <dbReference type="ChEBI" id="CHEBI:18420"/>
    </cofactor>
</comment>
<dbReference type="Proteomes" id="UP000007575">
    <property type="component" value="Chromosome"/>
</dbReference>
<keyword evidence="6" id="KW-1185">Reference proteome</keyword>
<name>H8GVH3_DEIGI</name>
<dbReference type="eggNOG" id="COG1051">
    <property type="taxonomic scope" value="Bacteria"/>
</dbReference>
<dbReference type="PRINTS" id="PR00502">
    <property type="entry name" value="NUDIXFAMILY"/>
</dbReference>
<dbReference type="PATRIC" id="fig|745776.4.peg.433"/>
<dbReference type="SUPFAM" id="SSF55811">
    <property type="entry name" value="Nudix"/>
    <property type="match status" value="1"/>
</dbReference>